<accession>A0AAJ0D4Z2</accession>
<dbReference type="InterPro" id="IPR038883">
    <property type="entry name" value="AN11006-like"/>
</dbReference>
<keyword evidence="2" id="KW-1185">Reference proteome</keyword>
<proteinExistence type="predicted"/>
<dbReference type="PANTHER" id="PTHR42085">
    <property type="entry name" value="F-BOX DOMAIN-CONTAINING PROTEIN"/>
    <property type="match status" value="1"/>
</dbReference>
<sequence>MTASISSNDVEEVLPGVLRLPVELRDVIYDLTLVPETPIEFAPLNCDDYSDIWSAAREHDALISVEDGRGWHIKRWQEQDQPTLLRVCRQINQEATPVFYSQPFRFSNKAGWLILYYWLSKIGAENRAHLKDITSFFALHLRPYGLGCLPDSQVGEPEAPRVMDRVPLMLTEIAGLRRLALLISPAEQNSFCDSLVGYKRLATDPINGVDWSRCRDLEVFVLNVTDCFAGNHSRTGPAVERDHICFNYLFYKGEHEVTDACVCSLFDQAGSKRMPLVRVHHDGNRLYPVAPREWCSNAEFCRCMLQARPSRLCKTHWNEAWYEELFRPRNDDSPIGEQTLQQIQEDESKADAAPYGIRELTRVTRDGRPPMGISRGAGWHYGQFGFGAEG</sequence>
<evidence type="ECO:0000313" key="1">
    <source>
        <dbReference type="EMBL" id="KAK3045957.1"/>
    </source>
</evidence>
<evidence type="ECO:0000313" key="2">
    <source>
        <dbReference type="Proteomes" id="UP001271007"/>
    </source>
</evidence>
<comment type="caution">
    <text evidence="1">The sequence shown here is derived from an EMBL/GenBank/DDBJ whole genome shotgun (WGS) entry which is preliminary data.</text>
</comment>
<dbReference type="Proteomes" id="UP001271007">
    <property type="component" value="Unassembled WGS sequence"/>
</dbReference>
<reference evidence="1" key="1">
    <citation type="submission" date="2023-04" db="EMBL/GenBank/DDBJ databases">
        <title>Black Yeasts Isolated from many extreme environments.</title>
        <authorList>
            <person name="Coleine C."/>
            <person name="Stajich J.E."/>
            <person name="Selbmann L."/>
        </authorList>
    </citation>
    <scope>NUCLEOTIDE SEQUENCE</scope>
    <source>
        <strain evidence="1">CCFEE 5312</strain>
    </source>
</reference>
<dbReference type="PANTHER" id="PTHR42085:SF1">
    <property type="entry name" value="F-BOX DOMAIN-CONTAINING PROTEIN"/>
    <property type="match status" value="1"/>
</dbReference>
<dbReference type="AlphaFoldDB" id="A0AAJ0D4Z2"/>
<protein>
    <submittedName>
        <fullName evidence="1">Uncharacterized protein</fullName>
    </submittedName>
</protein>
<gene>
    <name evidence="1" type="ORF">LTR09_012521</name>
</gene>
<organism evidence="1 2">
    <name type="scientific">Extremus antarcticus</name>
    <dbReference type="NCBI Taxonomy" id="702011"/>
    <lineage>
        <taxon>Eukaryota</taxon>
        <taxon>Fungi</taxon>
        <taxon>Dikarya</taxon>
        <taxon>Ascomycota</taxon>
        <taxon>Pezizomycotina</taxon>
        <taxon>Dothideomycetes</taxon>
        <taxon>Dothideomycetidae</taxon>
        <taxon>Mycosphaerellales</taxon>
        <taxon>Extremaceae</taxon>
        <taxon>Extremus</taxon>
    </lineage>
</organism>
<dbReference type="EMBL" id="JAWDJX010000130">
    <property type="protein sequence ID" value="KAK3045957.1"/>
    <property type="molecule type" value="Genomic_DNA"/>
</dbReference>
<name>A0AAJ0D4Z2_9PEZI</name>